<dbReference type="InterPro" id="IPR026444">
    <property type="entry name" value="Secre_tail"/>
</dbReference>
<proteinExistence type="predicted"/>
<evidence type="ECO:0000256" key="1">
    <source>
        <dbReference type="ARBA" id="ARBA00022729"/>
    </source>
</evidence>
<dbReference type="eggNOG" id="COG1075">
    <property type="taxonomic scope" value="Bacteria"/>
</dbReference>
<reference evidence="3 4" key="1">
    <citation type="journal article" date="2011" name="Stand. Genomic Sci.">
        <title>Complete genome sequence of the gliding freshwater bacterium Fluviicola taffensis type strain (RW262).</title>
        <authorList>
            <person name="Woyke T."/>
            <person name="Chertkov O."/>
            <person name="Lapidus A."/>
            <person name="Nolan M."/>
            <person name="Lucas S."/>
            <person name="Del Rio T.G."/>
            <person name="Tice H."/>
            <person name="Cheng J.F."/>
            <person name="Tapia R."/>
            <person name="Han C."/>
            <person name="Goodwin L."/>
            <person name="Pitluck S."/>
            <person name="Liolios K."/>
            <person name="Pagani I."/>
            <person name="Ivanova N."/>
            <person name="Huntemann M."/>
            <person name="Mavromatis K."/>
            <person name="Mikhailova N."/>
            <person name="Pati A."/>
            <person name="Chen A."/>
            <person name="Palaniappan K."/>
            <person name="Land M."/>
            <person name="Hauser L."/>
            <person name="Brambilla E.M."/>
            <person name="Rohde M."/>
            <person name="Mwirichia R."/>
            <person name="Sikorski J."/>
            <person name="Tindall B.J."/>
            <person name="Goker M."/>
            <person name="Bristow J."/>
            <person name="Eisen J.A."/>
            <person name="Markowitz V."/>
            <person name="Hugenholtz P."/>
            <person name="Klenk H.P."/>
            <person name="Kyrpides N.C."/>
        </authorList>
    </citation>
    <scope>NUCLEOTIDE SEQUENCE [LARGE SCALE GENOMIC DNA]</scope>
    <source>
        <strain evidence="4">DSM 16823 / RW262 / RW262</strain>
    </source>
</reference>
<dbReference type="HOGENOM" id="CLU_775565_0_0_10"/>
<feature type="chain" id="PRO_5003283440" description="Secretion system C-terminal sorting domain-containing protein" evidence="2">
    <location>
        <begin position="28"/>
        <end position="357"/>
    </location>
</feature>
<accession>F2IGA4</accession>
<evidence type="ECO:0000313" key="3">
    <source>
        <dbReference type="EMBL" id="AEA45770.1"/>
    </source>
</evidence>
<reference evidence="4" key="2">
    <citation type="submission" date="2011-02" db="EMBL/GenBank/DDBJ databases">
        <title>The complete genome of Fluviicola taffensis DSM 16823.</title>
        <authorList>
            <consortium name="US DOE Joint Genome Institute (JGI-PGF)"/>
            <person name="Lucas S."/>
            <person name="Copeland A."/>
            <person name="Lapidus A."/>
            <person name="Bruce D."/>
            <person name="Goodwin L."/>
            <person name="Pitluck S."/>
            <person name="Kyrpides N."/>
            <person name="Mavromatis K."/>
            <person name="Ivanova N."/>
            <person name="Mikhailova N."/>
            <person name="Pagani I."/>
            <person name="Chertkov O."/>
            <person name="Detter J.C."/>
            <person name="Han C."/>
            <person name="Tapia R."/>
            <person name="Land M."/>
            <person name="Hauser L."/>
            <person name="Markowitz V."/>
            <person name="Cheng J.-F."/>
            <person name="Hugenholtz P."/>
            <person name="Woyke T."/>
            <person name="Wu D."/>
            <person name="Tindall B."/>
            <person name="Pomrenke H.G."/>
            <person name="Brambilla E."/>
            <person name="Klenk H.-P."/>
            <person name="Eisen J.A."/>
        </authorList>
    </citation>
    <scope>NUCLEOTIDE SEQUENCE [LARGE SCALE GENOMIC DNA]</scope>
    <source>
        <strain evidence="4">DSM 16823 / RW262 / RW262</strain>
    </source>
</reference>
<dbReference type="NCBIfam" id="TIGR04183">
    <property type="entry name" value="Por_Secre_tail"/>
    <property type="match status" value="1"/>
</dbReference>
<keyword evidence="4" id="KW-1185">Reference proteome</keyword>
<keyword evidence="1 2" id="KW-0732">Signal</keyword>
<dbReference type="AlphaFoldDB" id="F2IGA4"/>
<evidence type="ECO:0000313" key="4">
    <source>
        <dbReference type="Proteomes" id="UP000007463"/>
    </source>
</evidence>
<gene>
    <name evidence="3" type="ordered locus">Fluta_3803</name>
</gene>
<dbReference type="RefSeq" id="WP_013688528.1">
    <property type="nucleotide sequence ID" value="NC_015321.1"/>
</dbReference>
<name>F2IGA4_FLUTR</name>
<dbReference type="EMBL" id="CP002542">
    <property type="protein sequence ID" value="AEA45770.1"/>
    <property type="molecule type" value="Genomic_DNA"/>
</dbReference>
<dbReference type="STRING" id="755732.Fluta_3803"/>
<dbReference type="Proteomes" id="UP000007463">
    <property type="component" value="Chromosome"/>
</dbReference>
<organism evidence="3 4">
    <name type="scientific">Fluviicola taffensis (strain DSM 16823 / NCIMB 13979 / RW262)</name>
    <dbReference type="NCBI Taxonomy" id="755732"/>
    <lineage>
        <taxon>Bacteria</taxon>
        <taxon>Pseudomonadati</taxon>
        <taxon>Bacteroidota</taxon>
        <taxon>Flavobacteriia</taxon>
        <taxon>Flavobacteriales</taxon>
        <taxon>Crocinitomicaceae</taxon>
        <taxon>Fluviicola</taxon>
    </lineage>
</organism>
<sequence length="357" mass="39102" precursor="true">MRKSLSLMKLTFLSVLFSIIYSYQANAQCTVTSSLGYTVSVSIVPQSIVVSSTDCPWGYNYNVNFSYNISITGPGAAAQYTLQAFIYCVNSQMNGAYSLPLNGGSGTGTTTTNPAIPHNGTAYGYNSPYVSCTAATVATLNCTSIDVLIQGPGIPTQTIHCNPPSPAPPINLPVEFLSFDGERTDSGNLLNWAVESQHRNDYFTLETSADGTNWSELSRVKGEISSTEIKTYTFLDIKNTQRSVYYKLSQTDIDGTRNELAIKYIPFGESDFRLYPNPSSDGSVFVSFSDKSESPVMLILRNEIGQIVLQQDLDPISKSGRIGYYNSNIHLQQSAGVYFVEVRNDEGVVNRSKLVIR</sequence>
<evidence type="ECO:0000256" key="2">
    <source>
        <dbReference type="SAM" id="SignalP"/>
    </source>
</evidence>
<feature type="signal peptide" evidence="2">
    <location>
        <begin position="1"/>
        <end position="27"/>
    </location>
</feature>
<evidence type="ECO:0008006" key="5">
    <source>
        <dbReference type="Google" id="ProtNLM"/>
    </source>
</evidence>
<dbReference type="KEGG" id="fte:Fluta_3803"/>
<protein>
    <recommendedName>
        <fullName evidence="5">Secretion system C-terminal sorting domain-containing protein</fullName>
    </recommendedName>
</protein>